<organism evidence="10 11">
    <name type="scientific">Marinactinospora rubrisoli</name>
    <dbReference type="NCBI Taxonomy" id="2715399"/>
    <lineage>
        <taxon>Bacteria</taxon>
        <taxon>Bacillati</taxon>
        <taxon>Actinomycetota</taxon>
        <taxon>Actinomycetes</taxon>
        <taxon>Streptosporangiales</taxon>
        <taxon>Nocardiopsidaceae</taxon>
        <taxon>Marinactinospora</taxon>
    </lineage>
</organism>
<dbReference type="PIRSF" id="PIRSF001134">
    <property type="entry name" value="Streptogrisin"/>
    <property type="match status" value="1"/>
</dbReference>
<keyword evidence="4" id="KW-0378">Hydrolase</keyword>
<keyword evidence="2" id="KW-0645">Protease</keyword>
<dbReference type="SUPFAM" id="SSF54806">
    <property type="entry name" value="Alpha-lytic protease prodomain"/>
    <property type="match status" value="1"/>
</dbReference>
<evidence type="ECO:0000256" key="1">
    <source>
        <dbReference type="ARBA" id="ARBA00007664"/>
    </source>
</evidence>
<dbReference type="InterPro" id="IPR004236">
    <property type="entry name" value="Pept_S1_alpha_lytic"/>
</dbReference>
<evidence type="ECO:0000256" key="3">
    <source>
        <dbReference type="ARBA" id="ARBA00022729"/>
    </source>
</evidence>
<dbReference type="InterPro" id="IPR043504">
    <property type="entry name" value="Peptidase_S1_PA_chymotrypsin"/>
</dbReference>
<evidence type="ECO:0000256" key="4">
    <source>
        <dbReference type="ARBA" id="ARBA00022801"/>
    </source>
</evidence>
<evidence type="ECO:0000256" key="5">
    <source>
        <dbReference type="ARBA" id="ARBA00022825"/>
    </source>
</evidence>
<dbReference type="InterPro" id="IPR035070">
    <property type="entry name" value="Streptogrisin_prodomain"/>
</dbReference>
<keyword evidence="6" id="KW-0865">Zymogen</keyword>
<dbReference type="RefSeq" id="WP_379868718.1">
    <property type="nucleotide sequence ID" value="NZ_JBHTBH010000001.1"/>
</dbReference>
<dbReference type="InterPro" id="IPR037295">
    <property type="entry name" value="Alpha-lytic_protease_prodomain"/>
</dbReference>
<evidence type="ECO:0000259" key="9">
    <source>
        <dbReference type="Pfam" id="PF02983"/>
    </source>
</evidence>
<keyword evidence="5" id="KW-0720">Serine protease</keyword>
<gene>
    <name evidence="10" type="ORF">ACFQRF_03545</name>
</gene>
<dbReference type="Gene3D" id="2.40.10.10">
    <property type="entry name" value="Trypsin-like serine proteases"/>
    <property type="match status" value="2"/>
</dbReference>
<dbReference type="Pfam" id="PF02983">
    <property type="entry name" value="Pro_Al_protease"/>
    <property type="match status" value="1"/>
</dbReference>
<keyword evidence="11" id="KW-1185">Reference proteome</keyword>
<feature type="domain" description="Peptidase S1A alpha-lytic prodomain" evidence="9">
    <location>
        <begin position="122"/>
        <end position="177"/>
    </location>
</feature>
<dbReference type="Gene3D" id="3.30.300.50">
    <property type="match status" value="2"/>
</dbReference>
<sequence length="379" mass="38174">MRKSPLTRTLGGAAVAFGLVVAAAPFAAADPAPQDLVAAPGQLDALQRDLGLSAAEAGRLLTQEQQARAVESDLRADLGDAFGGSVFDTETGELTVSVTEESAADAVREAGATPRVVTYGERALDGIVADLNATTPSSDSGVTGWYVDTAQDAVVITVQEGETAAAQQLVDEAGVTAGAVEVEESAEQPRTYADIVGGDPYYIDSSGRCSIGFAVEGGFATAGHCGTEGTPVESEDGSGTGTVAGSIFPGNDMGYVEAGSGWTPTATVNDYEGGTVTVTGSEEAAEGASICRSGSTTGWHCGTIESKNQTVVYPEGQVNGLTRTDVCAEPGDSGGSWLSGTEAQGVTSGGSGNCSSGGTTYFQPINPILDEWGLTLTTG</sequence>
<name>A0ABW2KCN8_9ACTN</name>
<comment type="caution">
    <text evidence="10">The sequence shown here is derived from an EMBL/GenBank/DDBJ whole genome shotgun (WGS) entry which is preliminary data.</text>
</comment>
<proteinExistence type="inferred from homology"/>
<dbReference type="CDD" id="cd21112">
    <property type="entry name" value="alphaLP-like"/>
    <property type="match status" value="1"/>
</dbReference>
<evidence type="ECO:0000256" key="6">
    <source>
        <dbReference type="ARBA" id="ARBA00023145"/>
    </source>
</evidence>
<dbReference type="InterPro" id="IPR001316">
    <property type="entry name" value="Pept_S1A_streptogrisin"/>
</dbReference>
<evidence type="ECO:0000313" key="10">
    <source>
        <dbReference type="EMBL" id="MFC7326807.1"/>
    </source>
</evidence>
<evidence type="ECO:0000256" key="7">
    <source>
        <dbReference type="ARBA" id="ARBA00023157"/>
    </source>
</evidence>
<keyword evidence="3 8" id="KW-0732">Signal</keyword>
<dbReference type="PRINTS" id="PR00861">
    <property type="entry name" value="ALYTICPTASE"/>
</dbReference>
<evidence type="ECO:0000313" key="11">
    <source>
        <dbReference type="Proteomes" id="UP001596540"/>
    </source>
</evidence>
<keyword evidence="7" id="KW-1015">Disulfide bond</keyword>
<feature type="chain" id="PRO_5045299672" evidence="8">
    <location>
        <begin position="29"/>
        <end position="379"/>
    </location>
</feature>
<reference evidence="11" key="1">
    <citation type="journal article" date="2019" name="Int. J. Syst. Evol. Microbiol.">
        <title>The Global Catalogue of Microorganisms (GCM) 10K type strain sequencing project: providing services to taxonomists for standard genome sequencing and annotation.</title>
        <authorList>
            <consortium name="The Broad Institute Genomics Platform"/>
            <consortium name="The Broad Institute Genome Sequencing Center for Infectious Disease"/>
            <person name="Wu L."/>
            <person name="Ma J."/>
        </authorList>
    </citation>
    <scope>NUCLEOTIDE SEQUENCE [LARGE SCALE GENOMIC DNA]</scope>
    <source>
        <strain evidence="11">CGMCC 4.7382</strain>
    </source>
</reference>
<dbReference type="SUPFAM" id="SSF50494">
    <property type="entry name" value="Trypsin-like serine proteases"/>
    <property type="match status" value="1"/>
</dbReference>
<evidence type="ECO:0000256" key="8">
    <source>
        <dbReference type="SAM" id="SignalP"/>
    </source>
</evidence>
<feature type="signal peptide" evidence="8">
    <location>
        <begin position="1"/>
        <end position="28"/>
    </location>
</feature>
<accession>A0ABW2KCN8</accession>
<evidence type="ECO:0000256" key="2">
    <source>
        <dbReference type="ARBA" id="ARBA00022670"/>
    </source>
</evidence>
<dbReference type="InterPro" id="IPR009003">
    <property type="entry name" value="Peptidase_S1_PA"/>
</dbReference>
<protein>
    <submittedName>
        <fullName evidence="10">S1 family peptidase</fullName>
    </submittedName>
</protein>
<dbReference type="EMBL" id="JBHTBH010000001">
    <property type="protein sequence ID" value="MFC7326807.1"/>
    <property type="molecule type" value="Genomic_DNA"/>
</dbReference>
<comment type="similarity">
    <text evidence="1">Belongs to the peptidase S1 family.</text>
</comment>
<dbReference type="Proteomes" id="UP001596540">
    <property type="component" value="Unassembled WGS sequence"/>
</dbReference>